<sequence>MVVFKNLDPVTSNVDSGNEGQPIEETASAEAVQEPVAQSASRDQLTVVITLEALQSLIESRVDQAVQSRVDQAVQATLAGLGSQTAPTALVSGQATLVSEAPGVGVQTAIPPNKVDRATWRYCDELIVDLPHVMGRQFAIKCGLTHVGSCNVANKTYYNYGKTGHLARVCRSAKNPNVIHPE</sequence>
<feature type="non-terminal residue" evidence="2">
    <location>
        <position position="1"/>
    </location>
</feature>
<feature type="region of interest" description="Disordered" evidence="1">
    <location>
        <begin position="1"/>
        <end position="28"/>
    </location>
</feature>
<gene>
    <name evidence="2" type="ORF">SDJN03_25041</name>
</gene>
<proteinExistence type="predicted"/>
<keyword evidence="3" id="KW-1185">Reference proteome</keyword>
<evidence type="ECO:0000313" key="3">
    <source>
        <dbReference type="Proteomes" id="UP000685013"/>
    </source>
</evidence>
<feature type="compositionally biased region" description="Polar residues" evidence="1">
    <location>
        <begin position="9"/>
        <end position="19"/>
    </location>
</feature>
<evidence type="ECO:0000313" key="2">
    <source>
        <dbReference type="EMBL" id="KAG6577467.1"/>
    </source>
</evidence>
<dbReference type="Proteomes" id="UP000685013">
    <property type="component" value="Chromosome 16"/>
</dbReference>
<dbReference type="EMBL" id="JAGKQH010000016">
    <property type="protein sequence ID" value="KAG6577467.1"/>
    <property type="molecule type" value="Genomic_DNA"/>
</dbReference>
<dbReference type="AlphaFoldDB" id="A0AAV6MAP5"/>
<protein>
    <submittedName>
        <fullName evidence="2">Uncharacterized protein</fullName>
    </submittedName>
</protein>
<accession>A0AAV6MAP5</accession>
<name>A0AAV6MAP5_9ROSI</name>
<evidence type="ECO:0000256" key="1">
    <source>
        <dbReference type="SAM" id="MobiDB-lite"/>
    </source>
</evidence>
<organism evidence="2 3">
    <name type="scientific">Cucurbita argyrosperma subsp. sororia</name>
    <dbReference type="NCBI Taxonomy" id="37648"/>
    <lineage>
        <taxon>Eukaryota</taxon>
        <taxon>Viridiplantae</taxon>
        <taxon>Streptophyta</taxon>
        <taxon>Embryophyta</taxon>
        <taxon>Tracheophyta</taxon>
        <taxon>Spermatophyta</taxon>
        <taxon>Magnoliopsida</taxon>
        <taxon>eudicotyledons</taxon>
        <taxon>Gunneridae</taxon>
        <taxon>Pentapetalae</taxon>
        <taxon>rosids</taxon>
        <taxon>fabids</taxon>
        <taxon>Cucurbitales</taxon>
        <taxon>Cucurbitaceae</taxon>
        <taxon>Cucurbiteae</taxon>
        <taxon>Cucurbita</taxon>
    </lineage>
</organism>
<comment type="caution">
    <text evidence="2">The sequence shown here is derived from an EMBL/GenBank/DDBJ whole genome shotgun (WGS) entry which is preliminary data.</text>
</comment>
<reference evidence="2 3" key="1">
    <citation type="journal article" date="2021" name="Hortic Res">
        <title>The domestication of Cucurbita argyrosperma as revealed by the genome of its wild relative.</title>
        <authorList>
            <person name="Barrera-Redondo J."/>
            <person name="Sanchez-de la Vega G."/>
            <person name="Aguirre-Liguori J.A."/>
            <person name="Castellanos-Morales G."/>
            <person name="Gutierrez-Guerrero Y.T."/>
            <person name="Aguirre-Dugua X."/>
            <person name="Aguirre-Planter E."/>
            <person name="Tenaillon M.I."/>
            <person name="Lira-Saade R."/>
            <person name="Eguiarte L.E."/>
        </authorList>
    </citation>
    <scope>NUCLEOTIDE SEQUENCE [LARGE SCALE GENOMIC DNA]</scope>
    <source>
        <strain evidence="2">JBR-2021</strain>
    </source>
</reference>